<keyword evidence="1" id="KW-0472">Membrane</keyword>
<sequence length="96" mass="10745">ITSYLFGLTSLRLSQLVVGSFSSVPLVFIFNCVGAALRDIDNVDFGRLHLSWQKALLGLFGLATATVRGFMGKVDFSQRRRIEPMRHKEGAHVFQM</sequence>
<protein>
    <submittedName>
        <fullName evidence="2">SNARE associated Golgi protein</fullName>
    </submittedName>
</protein>
<keyword evidence="1" id="KW-0812">Transmembrane</keyword>
<evidence type="ECO:0000256" key="1">
    <source>
        <dbReference type="SAM" id="Phobius"/>
    </source>
</evidence>
<gene>
    <name evidence="2" type="ORF">TGARI_301350C</name>
</gene>
<feature type="non-terminal residue" evidence="2">
    <location>
        <position position="1"/>
    </location>
</feature>
<accession>A0A139XJJ5</accession>
<comment type="caution">
    <text evidence="2">The sequence shown here is derived from an EMBL/GenBank/DDBJ whole genome shotgun (WGS) entry which is preliminary data.</text>
</comment>
<dbReference type="AlphaFoldDB" id="A0A139XJJ5"/>
<feature type="transmembrane region" description="Helical" evidence="1">
    <location>
        <begin position="52"/>
        <end position="71"/>
    </location>
</feature>
<keyword evidence="1" id="KW-1133">Transmembrane helix</keyword>
<proteinExistence type="predicted"/>
<organism evidence="2 3">
    <name type="scientific">Toxoplasma gondii ARI</name>
    <dbReference type="NCBI Taxonomy" id="1074872"/>
    <lineage>
        <taxon>Eukaryota</taxon>
        <taxon>Sar</taxon>
        <taxon>Alveolata</taxon>
        <taxon>Apicomplexa</taxon>
        <taxon>Conoidasida</taxon>
        <taxon>Coccidia</taxon>
        <taxon>Eucoccidiorida</taxon>
        <taxon>Eimeriorina</taxon>
        <taxon>Sarcocystidae</taxon>
        <taxon>Toxoplasma</taxon>
    </lineage>
</organism>
<feature type="transmembrane region" description="Helical" evidence="1">
    <location>
        <begin position="16"/>
        <end position="37"/>
    </location>
</feature>
<name>A0A139XJJ5_TOXGO</name>
<dbReference type="EMBL" id="AGQS02005885">
    <property type="protein sequence ID" value="KYF38945.1"/>
    <property type="molecule type" value="Genomic_DNA"/>
</dbReference>
<evidence type="ECO:0000313" key="3">
    <source>
        <dbReference type="Proteomes" id="UP000074247"/>
    </source>
</evidence>
<dbReference type="VEuPathDB" id="ToxoDB:TGARI_301350C"/>
<evidence type="ECO:0000313" key="2">
    <source>
        <dbReference type="EMBL" id="KYF38945.1"/>
    </source>
</evidence>
<dbReference type="Proteomes" id="UP000074247">
    <property type="component" value="Unassembled WGS sequence"/>
</dbReference>
<reference evidence="2 3" key="1">
    <citation type="journal article" date="2016" name="Nat. Commun.">
        <title>Local admixture of amplified and diversified secreted pathogenesis determinants shapes mosaic Toxoplasma gondii genomes.</title>
        <authorList>
            <person name="Lorenzi H."/>
            <person name="Khan A."/>
            <person name="Behnke M.S."/>
            <person name="Namasivayam S."/>
            <person name="Swapna L.S."/>
            <person name="Hadjithomas M."/>
            <person name="Karamycheva S."/>
            <person name="Pinney D."/>
            <person name="Brunk B.P."/>
            <person name="Ajioka J.W."/>
            <person name="Ajzenberg D."/>
            <person name="Boothroyd J.C."/>
            <person name="Boyle J.P."/>
            <person name="Darde M.L."/>
            <person name="Diaz-Miranda M.A."/>
            <person name="Dubey J.P."/>
            <person name="Fritz H.M."/>
            <person name="Gennari S.M."/>
            <person name="Gregory B.D."/>
            <person name="Kim K."/>
            <person name="Saeij J.P."/>
            <person name="Su C."/>
            <person name="White M.W."/>
            <person name="Zhu X.Q."/>
            <person name="Howe D.K."/>
            <person name="Rosenthal B.M."/>
            <person name="Grigg M.E."/>
            <person name="Parkinson J."/>
            <person name="Liu L."/>
            <person name="Kissinger J.C."/>
            <person name="Roos D.S."/>
            <person name="Sibley L.D."/>
        </authorList>
    </citation>
    <scope>NUCLEOTIDE SEQUENCE [LARGE SCALE GENOMIC DNA]</scope>
    <source>
        <strain evidence="2 3">ARI</strain>
    </source>
</reference>